<accession>A0A975B9T1</accession>
<evidence type="ECO:0000313" key="1">
    <source>
        <dbReference type="EMBL" id="QTA81385.1"/>
    </source>
</evidence>
<organism evidence="1 2">
    <name type="scientific">Desulfonema limicola</name>
    <dbReference type="NCBI Taxonomy" id="45656"/>
    <lineage>
        <taxon>Bacteria</taxon>
        <taxon>Pseudomonadati</taxon>
        <taxon>Thermodesulfobacteriota</taxon>
        <taxon>Desulfobacteria</taxon>
        <taxon>Desulfobacterales</taxon>
        <taxon>Desulfococcaceae</taxon>
        <taxon>Desulfonema</taxon>
    </lineage>
</organism>
<dbReference type="AlphaFoldDB" id="A0A975B9T1"/>
<dbReference type="KEGG" id="dli:dnl_37180"/>
<proteinExistence type="predicted"/>
<dbReference type="Pfam" id="PF13646">
    <property type="entry name" value="HEAT_2"/>
    <property type="match status" value="1"/>
</dbReference>
<dbReference type="Gene3D" id="1.25.10.10">
    <property type="entry name" value="Leucine-rich Repeat Variant"/>
    <property type="match status" value="2"/>
</dbReference>
<reference evidence="1" key="1">
    <citation type="journal article" date="2021" name="Microb. Physiol.">
        <title>Proteogenomic Insights into the Physiology of Marine, Sulfate-Reducing, Filamentous Desulfonema limicola and Desulfonema magnum.</title>
        <authorList>
            <person name="Schnaars V."/>
            <person name="Wohlbrand L."/>
            <person name="Scheve S."/>
            <person name="Hinrichs C."/>
            <person name="Reinhardt R."/>
            <person name="Rabus R."/>
        </authorList>
    </citation>
    <scope>NUCLEOTIDE SEQUENCE</scope>
    <source>
        <strain evidence="1">5ac10</strain>
    </source>
</reference>
<keyword evidence="2" id="KW-1185">Reference proteome</keyword>
<dbReference type="EMBL" id="CP061799">
    <property type="protein sequence ID" value="QTA81385.1"/>
    <property type="molecule type" value="Genomic_DNA"/>
</dbReference>
<sequence>MKNNIIQFHPGERIKKKASQYLQSPDLILEEKENAVPLLIEAMKYADDEDLQNIIILLAGFADQKTVIPIYELIKDPKKNETIRHIASIQFCIIAPRIPDLQPVINCLLEDINNPDPEIRMYSAIALGWEGNYQAAIPLIDLLYDPDKDVQQAAVHALSNMGDDRIFRLLKDRLEHGSPEQQKSILFNLWQFDSKKKEVSLIYLDYLNHEDPELRFDALTLLDIVADIDSYLAAYCKCLNDSMPGIRRLALERLQEIPDKIPHESYEQIENLISDPDIKVRQEAVKLYKSLKSFRLC</sequence>
<dbReference type="Proteomes" id="UP000663720">
    <property type="component" value="Chromosome"/>
</dbReference>
<dbReference type="RefSeq" id="WP_207687421.1">
    <property type="nucleotide sequence ID" value="NZ_CP061799.1"/>
</dbReference>
<dbReference type="InterPro" id="IPR011989">
    <property type="entry name" value="ARM-like"/>
</dbReference>
<name>A0A975B9T1_9BACT</name>
<evidence type="ECO:0000313" key="2">
    <source>
        <dbReference type="Proteomes" id="UP000663720"/>
    </source>
</evidence>
<protein>
    <submittedName>
        <fullName evidence="1">HEAT repeat-containing protein</fullName>
    </submittedName>
</protein>
<gene>
    <name evidence="1" type="ORF">dnl_37180</name>
</gene>
<dbReference type="InterPro" id="IPR016024">
    <property type="entry name" value="ARM-type_fold"/>
</dbReference>
<dbReference type="SUPFAM" id="SSF48371">
    <property type="entry name" value="ARM repeat"/>
    <property type="match status" value="1"/>
</dbReference>